<evidence type="ECO:0000313" key="3">
    <source>
        <dbReference type="Proteomes" id="UP000324800"/>
    </source>
</evidence>
<feature type="transmembrane region" description="Helical" evidence="1">
    <location>
        <begin position="48"/>
        <end position="68"/>
    </location>
</feature>
<accession>A0A5J4UV50</accession>
<organism evidence="2 3">
    <name type="scientific">Streblomastix strix</name>
    <dbReference type="NCBI Taxonomy" id="222440"/>
    <lineage>
        <taxon>Eukaryota</taxon>
        <taxon>Metamonada</taxon>
        <taxon>Preaxostyla</taxon>
        <taxon>Oxymonadida</taxon>
        <taxon>Streblomastigidae</taxon>
        <taxon>Streblomastix</taxon>
    </lineage>
</organism>
<name>A0A5J4UV50_9EUKA</name>
<keyword evidence="1" id="KW-1133">Transmembrane helix</keyword>
<dbReference type="EMBL" id="SNRW01012271">
    <property type="protein sequence ID" value="KAA6374040.1"/>
    <property type="molecule type" value="Genomic_DNA"/>
</dbReference>
<proteinExistence type="predicted"/>
<dbReference type="AlphaFoldDB" id="A0A5J4UV50"/>
<keyword evidence="1" id="KW-0812">Transmembrane</keyword>
<reference evidence="2 3" key="1">
    <citation type="submission" date="2019-03" db="EMBL/GenBank/DDBJ databases">
        <title>Single cell metagenomics reveals metabolic interactions within the superorganism composed of flagellate Streblomastix strix and complex community of Bacteroidetes bacteria on its surface.</title>
        <authorList>
            <person name="Treitli S.C."/>
            <person name="Kolisko M."/>
            <person name="Husnik F."/>
            <person name="Keeling P."/>
            <person name="Hampl V."/>
        </authorList>
    </citation>
    <scope>NUCLEOTIDE SEQUENCE [LARGE SCALE GENOMIC DNA]</scope>
    <source>
        <strain evidence="2">ST1C</strain>
    </source>
</reference>
<protein>
    <submittedName>
        <fullName evidence="2">Uncharacterized protein</fullName>
    </submittedName>
</protein>
<evidence type="ECO:0000256" key="1">
    <source>
        <dbReference type="SAM" id="Phobius"/>
    </source>
</evidence>
<keyword evidence="1" id="KW-0472">Membrane</keyword>
<comment type="caution">
    <text evidence="2">The sequence shown here is derived from an EMBL/GenBank/DDBJ whole genome shotgun (WGS) entry which is preliminary data.</text>
</comment>
<gene>
    <name evidence="2" type="ORF">EZS28_030432</name>
</gene>
<dbReference type="Proteomes" id="UP000324800">
    <property type="component" value="Unassembled WGS sequence"/>
</dbReference>
<evidence type="ECO:0000313" key="2">
    <source>
        <dbReference type="EMBL" id="KAA6374040.1"/>
    </source>
</evidence>
<sequence length="126" mass="13953">MFTPLGSKERFPVHGSPTLFCSEFSLVGTVRWLAPGCQRCKSSLQFQFATTEVFVLVGLSLIGVLPPFFSTLGSRIGSTWSYVEGAVYLFIGLVQTTYTKPRTMLSVEDAKFLTFLFVEKVSHGVK</sequence>
<feature type="transmembrane region" description="Helical" evidence="1">
    <location>
        <begin position="80"/>
        <end position="98"/>
    </location>
</feature>